<sequence>MAAKGGIVYFLYWCLIFFVKNINGKDYYCSKELVEIDESGTGRYDRIISRYEDTRFYGNGLKCKWRIRTRKDQRILLTVIQSVLQWAPKSAVCEGDNYDYMTIKNDEEDSSSLVQWCGQRKPGWIISTGPELYMTFVTNDVNPYEYSGIVLNMQIFESIHCPPGWLSLPATYPVSSVKPSKKVCYGVVKVVEDWKDAQEICNNAQSNLASVLSQDLFAIKDLAVNSNSVGEVWIGLNDIVNQQQFVWLDNSPNTLTLYDSEKYKKDSDCAYLAFHDDITLKVSNCNMQQDRRYILCKMNEGEKTDLYSIPQAPIPKGSGEVTNPKLILGITLGILSFLLVIGVVFICFRRLKKRSRNQHTRQSTNNQARAPPAYRSSSGPSNTDPTNVPVTPSAPPMPDEPPSYEEAIRNKPEYY</sequence>
<dbReference type="Gene3D" id="3.10.100.10">
    <property type="entry name" value="Mannose-Binding Protein A, subunit A"/>
    <property type="match status" value="1"/>
</dbReference>
<dbReference type="SUPFAM" id="SSF56436">
    <property type="entry name" value="C-type lectin-like"/>
    <property type="match status" value="1"/>
</dbReference>
<dbReference type="SMART" id="SM00042">
    <property type="entry name" value="CUB"/>
    <property type="match status" value="1"/>
</dbReference>
<dbReference type="PANTHER" id="PTHR22803">
    <property type="entry name" value="MANNOSE, PHOSPHOLIPASE, LECTIN RECEPTOR RELATED"/>
    <property type="match status" value="1"/>
</dbReference>
<dbReference type="SMART" id="SM00034">
    <property type="entry name" value="CLECT"/>
    <property type="match status" value="1"/>
</dbReference>
<dbReference type="EMBL" id="JAZGQO010000006">
    <property type="protein sequence ID" value="KAK6186479.1"/>
    <property type="molecule type" value="Genomic_DNA"/>
</dbReference>
<feature type="signal peptide" evidence="5">
    <location>
        <begin position="1"/>
        <end position="24"/>
    </location>
</feature>
<dbReference type="AlphaFoldDB" id="A0AAN8PZ53"/>
<dbReference type="PROSITE" id="PS01180">
    <property type="entry name" value="CUB"/>
    <property type="match status" value="1"/>
</dbReference>
<keyword evidence="4" id="KW-0812">Transmembrane</keyword>
<proteinExistence type="predicted"/>
<comment type="caution">
    <text evidence="2">Lacks conserved residue(s) required for the propagation of feature annotation.</text>
</comment>
<reference evidence="8 9" key="1">
    <citation type="submission" date="2024-01" db="EMBL/GenBank/DDBJ databases">
        <title>The genome of the rayed Mediterranean limpet Patella caerulea (Linnaeus, 1758).</title>
        <authorList>
            <person name="Anh-Thu Weber A."/>
            <person name="Halstead-Nussloch G."/>
        </authorList>
    </citation>
    <scope>NUCLEOTIDE SEQUENCE [LARGE SCALE GENOMIC DNA]</scope>
    <source>
        <strain evidence="8">AATW-2023a</strain>
        <tissue evidence="8">Whole specimen</tissue>
    </source>
</reference>
<evidence type="ECO:0000256" key="4">
    <source>
        <dbReference type="SAM" id="Phobius"/>
    </source>
</evidence>
<name>A0AAN8PZ53_PATCE</name>
<dbReference type="InterPro" id="IPR035914">
    <property type="entry name" value="Sperma_CUB_dom_sf"/>
</dbReference>
<keyword evidence="4" id="KW-0472">Membrane</keyword>
<keyword evidence="9" id="KW-1185">Reference proteome</keyword>
<keyword evidence="1" id="KW-1015">Disulfide bond</keyword>
<evidence type="ECO:0000256" key="2">
    <source>
        <dbReference type="PROSITE-ProRule" id="PRU00059"/>
    </source>
</evidence>
<dbReference type="InterPro" id="IPR001304">
    <property type="entry name" value="C-type_lectin-like"/>
</dbReference>
<keyword evidence="5" id="KW-0732">Signal</keyword>
<dbReference type="Pfam" id="PF00431">
    <property type="entry name" value="CUB"/>
    <property type="match status" value="1"/>
</dbReference>
<evidence type="ECO:0000313" key="9">
    <source>
        <dbReference type="Proteomes" id="UP001347796"/>
    </source>
</evidence>
<dbReference type="InterPro" id="IPR000859">
    <property type="entry name" value="CUB_dom"/>
</dbReference>
<evidence type="ECO:0000259" key="6">
    <source>
        <dbReference type="PROSITE" id="PS01180"/>
    </source>
</evidence>
<dbReference type="InterPro" id="IPR050111">
    <property type="entry name" value="C-type_lectin/snaclec_domain"/>
</dbReference>
<organism evidence="8 9">
    <name type="scientific">Patella caerulea</name>
    <name type="common">Rayed Mediterranean limpet</name>
    <dbReference type="NCBI Taxonomy" id="87958"/>
    <lineage>
        <taxon>Eukaryota</taxon>
        <taxon>Metazoa</taxon>
        <taxon>Spiralia</taxon>
        <taxon>Lophotrochozoa</taxon>
        <taxon>Mollusca</taxon>
        <taxon>Gastropoda</taxon>
        <taxon>Patellogastropoda</taxon>
        <taxon>Patelloidea</taxon>
        <taxon>Patellidae</taxon>
        <taxon>Patella</taxon>
    </lineage>
</organism>
<comment type="caution">
    <text evidence="8">The sequence shown here is derived from an EMBL/GenBank/DDBJ whole genome shotgun (WGS) entry which is preliminary data.</text>
</comment>
<feature type="domain" description="C-type lectin" evidence="7">
    <location>
        <begin position="180"/>
        <end position="286"/>
    </location>
</feature>
<dbReference type="Gene3D" id="2.60.120.290">
    <property type="entry name" value="Spermadhesin, CUB domain"/>
    <property type="match status" value="1"/>
</dbReference>
<evidence type="ECO:0000256" key="3">
    <source>
        <dbReference type="SAM" id="MobiDB-lite"/>
    </source>
</evidence>
<evidence type="ECO:0000259" key="7">
    <source>
        <dbReference type="PROSITE" id="PS50041"/>
    </source>
</evidence>
<feature type="compositionally biased region" description="Polar residues" evidence="3">
    <location>
        <begin position="375"/>
        <end position="390"/>
    </location>
</feature>
<evidence type="ECO:0000313" key="8">
    <source>
        <dbReference type="EMBL" id="KAK6186479.1"/>
    </source>
</evidence>
<dbReference type="InterPro" id="IPR016186">
    <property type="entry name" value="C-type_lectin-like/link_sf"/>
</dbReference>
<feature type="compositionally biased region" description="Pro residues" evidence="3">
    <location>
        <begin position="392"/>
        <end position="401"/>
    </location>
</feature>
<evidence type="ECO:0008006" key="10">
    <source>
        <dbReference type="Google" id="ProtNLM"/>
    </source>
</evidence>
<feature type="compositionally biased region" description="Basic and acidic residues" evidence="3">
    <location>
        <begin position="406"/>
        <end position="415"/>
    </location>
</feature>
<dbReference type="PROSITE" id="PS50041">
    <property type="entry name" value="C_TYPE_LECTIN_2"/>
    <property type="match status" value="1"/>
</dbReference>
<evidence type="ECO:0000256" key="5">
    <source>
        <dbReference type="SAM" id="SignalP"/>
    </source>
</evidence>
<dbReference type="CDD" id="cd00041">
    <property type="entry name" value="CUB"/>
    <property type="match status" value="1"/>
</dbReference>
<feature type="chain" id="PRO_5042815891" description="C-type lectin domain-containing protein" evidence="5">
    <location>
        <begin position="25"/>
        <end position="415"/>
    </location>
</feature>
<dbReference type="Pfam" id="PF00059">
    <property type="entry name" value="Lectin_C"/>
    <property type="match status" value="1"/>
</dbReference>
<protein>
    <recommendedName>
        <fullName evidence="10">C-type lectin domain-containing protein</fullName>
    </recommendedName>
</protein>
<dbReference type="Proteomes" id="UP001347796">
    <property type="component" value="Unassembled WGS sequence"/>
</dbReference>
<keyword evidence="4" id="KW-1133">Transmembrane helix</keyword>
<feature type="region of interest" description="Disordered" evidence="3">
    <location>
        <begin position="356"/>
        <end position="415"/>
    </location>
</feature>
<dbReference type="CDD" id="cd00037">
    <property type="entry name" value="CLECT"/>
    <property type="match status" value="1"/>
</dbReference>
<evidence type="ECO:0000256" key="1">
    <source>
        <dbReference type="ARBA" id="ARBA00023157"/>
    </source>
</evidence>
<gene>
    <name evidence="8" type="ORF">SNE40_008510</name>
</gene>
<dbReference type="SUPFAM" id="SSF49854">
    <property type="entry name" value="Spermadhesin, CUB domain"/>
    <property type="match status" value="1"/>
</dbReference>
<accession>A0AAN8PZ53</accession>
<dbReference type="InterPro" id="IPR016187">
    <property type="entry name" value="CTDL_fold"/>
</dbReference>
<feature type="transmembrane region" description="Helical" evidence="4">
    <location>
        <begin position="326"/>
        <end position="348"/>
    </location>
</feature>
<feature type="domain" description="CUB" evidence="6">
    <location>
        <begin position="29"/>
        <end position="156"/>
    </location>
</feature>